<evidence type="ECO:0000313" key="3">
    <source>
        <dbReference type="Proteomes" id="UP000694844"/>
    </source>
</evidence>
<sequence>MAASAHFDPPHLDWEAPDMYQEFCRFKQHVEFVFKGPLTSAKDKDRAGWLGIWVGKQGREVYKTFVWEEGDTDKPNKILDKFEEYVRPRKNKRAARFKVKQRKQGESESFDNFVKDLRLIIMDCEYTDPDDVLIDVIIAGVRHVKVQERLLDQGSDLTLAKALSIGRQYENSQSQLKLIRGVEDQASAHQVSHVYAAQKIYKQNPHHTNKKHKKQPYKQRTRTETCRTRTQTCSRCGLDPVEGHAKSGQCPAIGSTCKYCHRKDHWIAACRKRTKGVNTLQETDSETHSSDEDVLHIYSAQDNSMANDKWVVKATINSKPVRFRIDTGAKSSIIVKSVFDSLGSHAQTQKSTKVLKSYTNHRIRPLCSVNLPIKHKGKVVNTQFEVVELEQENIISGDVAEKLNLIERIQKLDYSSDTQPESKFKDFPELIRTSGTLPGEHNIEIDPDAVGVIHAPRRQPASLKPRIIRKLKEMEQNGYITKVENPTEWVSSMVVSLRNDKIRICLDPSDLNKVVKRAHHPMKTVEDIVSNIPNARVFSKLDAKSGFLQIKLNEKSSYLTTFNTPIGRYRWLRLPFGIKSAPEIFQHIMDQMLEGIEGAAAVMDDILIGGRDVEHHDQILRKVIERATKYNLKLNYDKCEIRQPQVSYVGHLITENGIKPDPTKVRALVDMPRPKDKEGVRRFLGLVQYLAKFIPNLSQVDAPLRILVKSETDFAWHHEQEKCFNELKRLCSRQPVLAFYQTQRSATRR</sequence>
<feature type="region of interest" description="Disordered" evidence="1">
    <location>
        <begin position="203"/>
        <end position="223"/>
    </location>
</feature>
<dbReference type="Gene3D" id="3.30.70.270">
    <property type="match status" value="2"/>
</dbReference>
<dbReference type="PANTHER" id="PTHR37984">
    <property type="entry name" value="PROTEIN CBG26694"/>
    <property type="match status" value="1"/>
</dbReference>
<dbReference type="InterPro" id="IPR021109">
    <property type="entry name" value="Peptidase_aspartic_dom_sf"/>
</dbReference>
<keyword evidence="3" id="KW-1185">Reference proteome</keyword>
<reference evidence="4" key="1">
    <citation type="submission" date="2025-08" db="UniProtKB">
        <authorList>
            <consortium name="RefSeq"/>
        </authorList>
    </citation>
    <scope>IDENTIFICATION</scope>
    <source>
        <tissue evidence="4">Whole sample</tissue>
    </source>
</reference>
<proteinExistence type="predicted"/>
<dbReference type="AlphaFoldDB" id="A0A8B8BXE4"/>
<accession>A0A8B8BXE4</accession>
<dbReference type="Proteomes" id="UP000694844">
    <property type="component" value="Chromosome 9"/>
</dbReference>
<evidence type="ECO:0000259" key="2">
    <source>
        <dbReference type="PROSITE" id="PS50878"/>
    </source>
</evidence>
<dbReference type="InterPro" id="IPR000477">
    <property type="entry name" value="RT_dom"/>
</dbReference>
<dbReference type="GeneID" id="111113522"/>
<dbReference type="Gene3D" id="2.40.70.10">
    <property type="entry name" value="Acid Proteases"/>
    <property type="match status" value="1"/>
</dbReference>
<organism evidence="3 4">
    <name type="scientific">Crassostrea virginica</name>
    <name type="common">Eastern oyster</name>
    <dbReference type="NCBI Taxonomy" id="6565"/>
    <lineage>
        <taxon>Eukaryota</taxon>
        <taxon>Metazoa</taxon>
        <taxon>Spiralia</taxon>
        <taxon>Lophotrochozoa</taxon>
        <taxon>Mollusca</taxon>
        <taxon>Bivalvia</taxon>
        <taxon>Autobranchia</taxon>
        <taxon>Pteriomorphia</taxon>
        <taxon>Ostreida</taxon>
        <taxon>Ostreoidea</taxon>
        <taxon>Ostreidae</taxon>
        <taxon>Crassostrea</taxon>
    </lineage>
</organism>
<dbReference type="Pfam" id="PF13650">
    <property type="entry name" value="Asp_protease_2"/>
    <property type="match status" value="1"/>
</dbReference>
<dbReference type="InterPro" id="IPR050951">
    <property type="entry name" value="Retrovirus_Pol_polyprotein"/>
</dbReference>
<dbReference type="PANTHER" id="PTHR37984:SF8">
    <property type="entry name" value="CCHC-TYPE DOMAIN-CONTAINING PROTEIN"/>
    <property type="match status" value="1"/>
</dbReference>
<feature type="domain" description="Reverse transcriptase" evidence="2">
    <location>
        <begin position="464"/>
        <end position="653"/>
    </location>
</feature>
<dbReference type="OrthoDB" id="10063781at2759"/>
<dbReference type="SUPFAM" id="SSF50630">
    <property type="entry name" value="Acid proteases"/>
    <property type="match status" value="1"/>
</dbReference>
<evidence type="ECO:0000313" key="4">
    <source>
        <dbReference type="RefSeq" id="XP_022307524.1"/>
    </source>
</evidence>
<dbReference type="RefSeq" id="XP_022307524.1">
    <property type="nucleotide sequence ID" value="XM_022451816.1"/>
</dbReference>
<protein>
    <submittedName>
        <fullName evidence="4">Uncharacterized protein K02A2.6-like</fullName>
    </submittedName>
</protein>
<gene>
    <name evidence="4" type="primary">LOC111113522</name>
</gene>
<dbReference type="InterPro" id="IPR043502">
    <property type="entry name" value="DNA/RNA_pol_sf"/>
</dbReference>
<dbReference type="SUPFAM" id="SSF56672">
    <property type="entry name" value="DNA/RNA polymerases"/>
    <property type="match status" value="1"/>
</dbReference>
<dbReference type="KEGG" id="cvn:111113522"/>
<feature type="compositionally biased region" description="Basic residues" evidence="1">
    <location>
        <begin position="204"/>
        <end position="220"/>
    </location>
</feature>
<name>A0A8B8BXE4_CRAVI</name>
<dbReference type="PROSITE" id="PS50878">
    <property type="entry name" value="RT_POL"/>
    <property type="match status" value="1"/>
</dbReference>
<evidence type="ECO:0000256" key="1">
    <source>
        <dbReference type="SAM" id="MobiDB-lite"/>
    </source>
</evidence>
<dbReference type="FunFam" id="3.30.70.270:FF:000023">
    <property type="entry name" value="Pol"/>
    <property type="match status" value="1"/>
</dbReference>
<dbReference type="Pfam" id="PF00078">
    <property type="entry name" value="RVT_1"/>
    <property type="match status" value="1"/>
</dbReference>
<dbReference type="InterPro" id="IPR043128">
    <property type="entry name" value="Rev_trsase/Diguanyl_cyclase"/>
</dbReference>
<dbReference type="CDD" id="cd01647">
    <property type="entry name" value="RT_LTR"/>
    <property type="match status" value="1"/>
</dbReference>
<dbReference type="Gene3D" id="3.10.10.10">
    <property type="entry name" value="HIV Type 1 Reverse Transcriptase, subunit A, domain 1"/>
    <property type="match status" value="1"/>
</dbReference>